<dbReference type="PANTHER" id="PTHR30465">
    <property type="entry name" value="INNER MEMBRANE ABC TRANSPORTER"/>
    <property type="match status" value="1"/>
</dbReference>
<dbReference type="AlphaFoldDB" id="A0A7M3MFD2"/>
<keyword evidence="6 8" id="KW-1133">Transmembrane helix</keyword>
<keyword evidence="4" id="KW-0997">Cell inner membrane</keyword>
<feature type="region of interest" description="Disordered" evidence="9">
    <location>
        <begin position="56"/>
        <end position="79"/>
    </location>
</feature>
<evidence type="ECO:0000259" key="10">
    <source>
        <dbReference type="PROSITE" id="PS50928"/>
    </source>
</evidence>
<dbReference type="Gene3D" id="1.10.3720.10">
    <property type="entry name" value="MetI-like"/>
    <property type="match status" value="1"/>
</dbReference>
<feature type="domain" description="ABC transmembrane type-1" evidence="10">
    <location>
        <begin position="134"/>
        <end position="349"/>
    </location>
</feature>
<feature type="transmembrane region" description="Helical" evidence="8">
    <location>
        <begin position="9"/>
        <end position="30"/>
    </location>
</feature>
<evidence type="ECO:0000256" key="8">
    <source>
        <dbReference type="RuleBase" id="RU363032"/>
    </source>
</evidence>
<feature type="transmembrane region" description="Helical" evidence="8">
    <location>
        <begin position="283"/>
        <end position="310"/>
    </location>
</feature>
<dbReference type="FunFam" id="1.10.3720.10:FF:000014">
    <property type="entry name" value="Microcin C ABC transporter permease YejB"/>
    <property type="match status" value="1"/>
</dbReference>
<keyword evidence="3" id="KW-1003">Cell membrane</keyword>
<feature type="transmembrane region" description="Helical" evidence="8">
    <location>
        <begin position="330"/>
        <end position="349"/>
    </location>
</feature>
<feature type="transmembrane region" description="Helical" evidence="8">
    <location>
        <begin position="134"/>
        <end position="157"/>
    </location>
</feature>
<name>A0A7M3MFD2_9BACT</name>
<accession>A0A7M3MFD2</accession>
<feature type="transmembrane region" description="Helical" evidence="8">
    <location>
        <begin position="225"/>
        <end position="248"/>
    </location>
</feature>
<evidence type="ECO:0000313" key="12">
    <source>
        <dbReference type="Proteomes" id="UP000448292"/>
    </source>
</evidence>
<evidence type="ECO:0000256" key="7">
    <source>
        <dbReference type="ARBA" id="ARBA00023136"/>
    </source>
</evidence>
<evidence type="ECO:0000256" key="3">
    <source>
        <dbReference type="ARBA" id="ARBA00022475"/>
    </source>
</evidence>
<evidence type="ECO:0000256" key="5">
    <source>
        <dbReference type="ARBA" id="ARBA00022692"/>
    </source>
</evidence>
<dbReference type="OrthoDB" id="9778910at2"/>
<dbReference type="Pfam" id="PF00528">
    <property type="entry name" value="BPD_transp_1"/>
    <property type="match status" value="1"/>
</dbReference>
<evidence type="ECO:0000313" key="11">
    <source>
        <dbReference type="EMBL" id="TVM17337.1"/>
    </source>
</evidence>
<gene>
    <name evidence="11" type="ORF">DPQ33_09125</name>
</gene>
<dbReference type="GO" id="GO:0005886">
    <property type="term" value="C:plasma membrane"/>
    <property type="evidence" value="ECO:0007669"/>
    <property type="project" value="UniProtKB-SubCell"/>
</dbReference>
<evidence type="ECO:0000256" key="9">
    <source>
        <dbReference type="SAM" id="MobiDB-lite"/>
    </source>
</evidence>
<sequence>MTSYIIRRLLLMVPTLIGIMTVNFFIIQAAPGGPVEQMITRLEQTEVGALSRVGAGAGGGEISGPSAGDSSGKSTYRGAQGLDPELVKDLEKLYGFDKPMLERYMMMLGNYAQFDFGESFFRGRPVTTLIMERLPVSISLGLWSTLIIYAISIPLGITKAVRHGSKFDVWSSFAVVVGYAIPGFLFAILLVVLFAGGSYFKLFPLRGLVSPHWEDLSLIKQVLDYLWHMVLPVTALSIGGFATLTMLTKNSFLDEVNKLYVVTARAKGLTERRILYGHVFRNAMLIIIAGFPGAFISLFFTGALIIEVIFSLDGLGLLGFESTLQRDYPVMFGTLYIFSLLGLFIKLVSDITYTMVDPRIDFESRGS</sequence>
<feature type="transmembrane region" description="Helical" evidence="8">
    <location>
        <begin position="169"/>
        <end position="195"/>
    </location>
</feature>
<dbReference type="SUPFAM" id="SSF161098">
    <property type="entry name" value="MetI-like"/>
    <property type="match status" value="1"/>
</dbReference>
<reference evidence="11 12" key="1">
    <citation type="submission" date="2018-06" db="EMBL/GenBank/DDBJ databases">
        <title>Complete genome of Desulfovibrio indonesiensis P37SLT.</title>
        <authorList>
            <person name="Crispim J.S."/>
            <person name="Vidigal P.M.P."/>
            <person name="Silva L.C.F."/>
            <person name="Laguardia C.N."/>
            <person name="Araujo L.C."/>
            <person name="Dias R.S."/>
            <person name="Sousa M.P."/>
            <person name="Paula S.O."/>
            <person name="Silva C."/>
        </authorList>
    </citation>
    <scope>NUCLEOTIDE SEQUENCE [LARGE SCALE GENOMIC DNA]</scope>
    <source>
        <strain evidence="11 12">P37SLT</strain>
    </source>
</reference>
<evidence type="ECO:0000256" key="4">
    <source>
        <dbReference type="ARBA" id="ARBA00022519"/>
    </source>
</evidence>
<dbReference type="GO" id="GO:0055085">
    <property type="term" value="P:transmembrane transport"/>
    <property type="evidence" value="ECO:0007669"/>
    <property type="project" value="InterPro"/>
</dbReference>
<dbReference type="RefSeq" id="WP_144302915.1">
    <property type="nucleotide sequence ID" value="NZ_QMIE01000007.1"/>
</dbReference>
<comment type="caution">
    <text evidence="11">The sequence shown here is derived from an EMBL/GenBank/DDBJ whole genome shotgun (WGS) entry which is preliminary data.</text>
</comment>
<dbReference type="NCBIfam" id="NF011712">
    <property type="entry name" value="PRK15133.1"/>
    <property type="match status" value="1"/>
</dbReference>
<dbReference type="Proteomes" id="UP000448292">
    <property type="component" value="Unassembled WGS sequence"/>
</dbReference>
<evidence type="ECO:0000256" key="6">
    <source>
        <dbReference type="ARBA" id="ARBA00022989"/>
    </source>
</evidence>
<keyword evidence="5 8" id="KW-0812">Transmembrane</keyword>
<comment type="similarity">
    <text evidence="8">Belongs to the binding-protein-dependent transport system permease family.</text>
</comment>
<keyword evidence="7 8" id="KW-0472">Membrane</keyword>
<organism evidence="11 12">
    <name type="scientific">Oceanidesulfovibrio indonesiensis</name>
    <dbReference type="NCBI Taxonomy" id="54767"/>
    <lineage>
        <taxon>Bacteria</taxon>
        <taxon>Pseudomonadati</taxon>
        <taxon>Thermodesulfobacteriota</taxon>
        <taxon>Desulfovibrionia</taxon>
        <taxon>Desulfovibrionales</taxon>
        <taxon>Desulfovibrionaceae</taxon>
        <taxon>Oceanidesulfovibrio</taxon>
    </lineage>
</organism>
<dbReference type="PROSITE" id="PS50928">
    <property type="entry name" value="ABC_TM1"/>
    <property type="match status" value="1"/>
</dbReference>
<proteinExistence type="inferred from homology"/>
<dbReference type="CDD" id="cd06261">
    <property type="entry name" value="TM_PBP2"/>
    <property type="match status" value="1"/>
</dbReference>
<dbReference type="InterPro" id="IPR000515">
    <property type="entry name" value="MetI-like"/>
</dbReference>
<keyword evidence="12" id="KW-1185">Reference proteome</keyword>
<protein>
    <submittedName>
        <fullName evidence="11">Microcin ABC transporter permease</fullName>
    </submittedName>
</protein>
<dbReference type="PANTHER" id="PTHR30465:SF66">
    <property type="entry name" value="INNER MEMBRANE ABC TRANSPORTER PERMEASE PROTEIN YEJB"/>
    <property type="match status" value="1"/>
</dbReference>
<comment type="subcellular location">
    <subcellularLocation>
        <location evidence="1">Cell inner membrane</location>
        <topology evidence="1">Multi-pass membrane protein</topology>
    </subcellularLocation>
    <subcellularLocation>
        <location evidence="8">Cell membrane</location>
        <topology evidence="8">Multi-pass membrane protein</topology>
    </subcellularLocation>
</comment>
<evidence type="ECO:0000256" key="2">
    <source>
        <dbReference type="ARBA" id="ARBA00022448"/>
    </source>
</evidence>
<keyword evidence="2 8" id="KW-0813">Transport</keyword>
<dbReference type="InterPro" id="IPR035906">
    <property type="entry name" value="MetI-like_sf"/>
</dbReference>
<dbReference type="EMBL" id="QMIE01000007">
    <property type="protein sequence ID" value="TVM17337.1"/>
    <property type="molecule type" value="Genomic_DNA"/>
</dbReference>
<dbReference type="GO" id="GO:0042884">
    <property type="term" value="P:microcin transport"/>
    <property type="evidence" value="ECO:0007669"/>
    <property type="project" value="TreeGrafter"/>
</dbReference>
<evidence type="ECO:0000256" key="1">
    <source>
        <dbReference type="ARBA" id="ARBA00004429"/>
    </source>
</evidence>